<sequence>MKLIKALPIASLLLTAPAWAATQADANGDGVLTLEEVQAVFPELETSSFVAMDQNADGVLDGDEVAAAQKAGLLPESDG</sequence>
<dbReference type="EMBL" id="FWFO01000001">
    <property type="protein sequence ID" value="SLN43225.1"/>
    <property type="molecule type" value="Genomic_DNA"/>
</dbReference>
<keyword evidence="1" id="KW-0732">Signal</keyword>
<dbReference type="InterPro" id="IPR011992">
    <property type="entry name" value="EF-hand-dom_pair"/>
</dbReference>
<proteinExistence type="predicted"/>
<dbReference type="GO" id="GO:0005509">
    <property type="term" value="F:calcium ion binding"/>
    <property type="evidence" value="ECO:0007669"/>
    <property type="project" value="InterPro"/>
</dbReference>
<dbReference type="RefSeq" id="WP_085795747.1">
    <property type="nucleotide sequence ID" value="NZ_FWFO01000001.1"/>
</dbReference>
<name>A0A1Y5SNP4_9RHOB</name>
<gene>
    <name evidence="3" type="ORF">TRL7639_02249</name>
</gene>
<dbReference type="AlphaFoldDB" id="A0A1Y5SNP4"/>
<evidence type="ECO:0000259" key="2">
    <source>
        <dbReference type="Pfam" id="PF13202"/>
    </source>
</evidence>
<feature type="chain" id="PRO_5012802850" evidence="1">
    <location>
        <begin position="21"/>
        <end position="79"/>
    </location>
</feature>
<dbReference type="SUPFAM" id="SSF47473">
    <property type="entry name" value="EF-hand"/>
    <property type="match status" value="1"/>
</dbReference>
<keyword evidence="4" id="KW-1185">Reference proteome</keyword>
<protein>
    <submittedName>
        <fullName evidence="3">EF hand</fullName>
    </submittedName>
</protein>
<accession>A0A1Y5SNP4</accession>
<dbReference type="Pfam" id="PF13202">
    <property type="entry name" value="EF-hand_5"/>
    <property type="match status" value="2"/>
</dbReference>
<feature type="signal peptide" evidence="1">
    <location>
        <begin position="1"/>
        <end position="20"/>
    </location>
</feature>
<reference evidence="3 4" key="1">
    <citation type="submission" date="2017-03" db="EMBL/GenBank/DDBJ databases">
        <authorList>
            <person name="Afonso C.L."/>
            <person name="Miller P.J."/>
            <person name="Scott M.A."/>
            <person name="Spackman E."/>
            <person name="Goraichik I."/>
            <person name="Dimitrov K.M."/>
            <person name="Suarez D.L."/>
            <person name="Swayne D.E."/>
        </authorList>
    </citation>
    <scope>NUCLEOTIDE SEQUENCE [LARGE SCALE GENOMIC DNA]</scope>
    <source>
        <strain evidence="3 4">CECT 7639</strain>
    </source>
</reference>
<feature type="domain" description="EF-hand" evidence="2">
    <location>
        <begin position="23"/>
        <end position="40"/>
    </location>
</feature>
<dbReference type="Gene3D" id="1.10.238.10">
    <property type="entry name" value="EF-hand"/>
    <property type="match status" value="1"/>
</dbReference>
<evidence type="ECO:0000313" key="3">
    <source>
        <dbReference type="EMBL" id="SLN43225.1"/>
    </source>
</evidence>
<dbReference type="OrthoDB" id="5470953at2"/>
<evidence type="ECO:0000256" key="1">
    <source>
        <dbReference type="SAM" id="SignalP"/>
    </source>
</evidence>
<dbReference type="PROSITE" id="PS00018">
    <property type="entry name" value="EF_HAND_1"/>
    <property type="match status" value="2"/>
</dbReference>
<feature type="domain" description="EF-hand" evidence="2">
    <location>
        <begin position="48"/>
        <end position="64"/>
    </location>
</feature>
<dbReference type="Proteomes" id="UP000193077">
    <property type="component" value="Unassembled WGS sequence"/>
</dbReference>
<dbReference type="InterPro" id="IPR002048">
    <property type="entry name" value="EF_hand_dom"/>
</dbReference>
<dbReference type="InterPro" id="IPR018247">
    <property type="entry name" value="EF_Hand_1_Ca_BS"/>
</dbReference>
<organism evidence="3 4">
    <name type="scientific">Falsiruegeria litorea R37</name>
    <dbReference type="NCBI Taxonomy" id="1200284"/>
    <lineage>
        <taxon>Bacteria</taxon>
        <taxon>Pseudomonadati</taxon>
        <taxon>Pseudomonadota</taxon>
        <taxon>Alphaproteobacteria</taxon>
        <taxon>Rhodobacterales</taxon>
        <taxon>Roseobacteraceae</taxon>
        <taxon>Falsiruegeria</taxon>
    </lineage>
</organism>
<evidence type="ECO:0000313" key="4">
    <source>
        <dbReference type="Proteomes" id="UP000193077"/>
    </source>
</evidence>